<dbReference type="GO" id="GO:0016020">
    <property type="term" value="C:membrane"/>
    <property type="evidence" value="ECO:0007669"/>
    <property type="project" value="UniProtKB-SubCell"/>
</dbReference>
<comment type="subcellular location">
    <subcellularLocation>
        <location evidence="1">Membrane</location>
        <topology evidence="1">Single-pass membrane protein</topology>
    </subcellularLocation>
</comment>
<evidence type="ECO:0000256" key="6">
    <source>
        <dbReference type="SAM" id="MobiDB-lite"/>
    </source>
</evidence>
<dbReference type="Gene3D" id="3.40.50.410">
    <property type="entry name" value="von Willebrand factor, type A domain"/>
    <property type="match status" value="1"/>
</dbReference>
<keyword evidence="9" id="KW-1185">Reference proteome</keyword>
<evidence type="ECO:0000313" key="8">
    <source>
        <dbReference type="EMBL" id="KAJ7381352.1"/>
    </source>
</evidence>
<feature type="region of interest" description="Disordered" evidence="6">
    <location>
        <begin position="188"/>
        <end position="226"/>
    </location>
</feature>
<keyword evidence="2" id="KW-0812">Transmembrane</keyword>
<dbReference type="CDD" id="cd01450">
    <property type="entry name" value="vWFA_subfamily_ECM"/>
    <property type="match status" value="1"/>
</dbReference>
<dbReference type="PANTHER" id="PTHR16059:SF25">
    <property type="entry name" value="LYSOZYME"/>
    <property type="match status" value="1"/>
</dbReference>
<dbReference type="PANTHER" id="PTHR16059">
    <property type="entry name" value="ANTHRAX TOXIN RECEPTOR"/>
    <property type="match status" value="1"/>
</dbReference>
<gene>
    <name evidence="8" type="ORF">OS493_001479</name>
</gene>
<comment type="caution">
    <text evidence="8">The sequence shown here is derived from an EMBL/GenBank/DDBJ whole genome shotgun (WGS) entry which is preliminary data.</text>
</comment>
<dbReference type="EMBL" id="MU826350">
    <property type="protein sequence ID" value="KAJ7381352.1"/>
    <property type="molecule type" value="Genomic_DNA"/>
</dbReference>
<dbReference type="InterPro" id="IPR002035">
    <property type="entry name" value="VWF_A"/>
</dbReference>
<feature type="compositionally biased region" description="Low complexity" evidence="6">
    <location>
        <begin position="206"/>
        <end position="218"/>
    </location>
</feature>
<keyword evidence="3" id="KW-0732">Signal</keyword>
<name>A0A9W9ZGM9_9CNID</name>
<protein>
    <recommendedName>
        <fullName evidence="7">VWFA domain-containing protein</fullName>
    </recommendedName>
</protein>
<dbReference type="InterPro" id="IPR036465">
    <property type="entry name" value="vWFA_dom_sf"/>
</dbReference>
<keyword evidence="5" id="KW-0472">Membrane</keyword>
<dbReference type="Proteomes" id="UP001163046">
    <property type="component" value="Unassembled WGS sequence"/>
</dbReference>
<evidence type="ECO:0000256" key="3">
    <source>
        <dbReference type="ARBA" id="ARBA00022729"/>
    </source>
</evidence>
<dbReference type="PROSITE" id="PS50234">
    <property type="entry name" value="VWFA"/>
    <property type="match status" value="1"/>
</dbReference>
<evidence type="ECO:0000256" key="5">
    <source>
        <dbReference type="ARBA" id="ARBA00023136"/>
    </source>
</evidence>
<evidence type="ECO:0000313" key="9">
    <source>
        <dbReference type="Proteomes" id="UP001163046"/>
    </source>
</evidence>
<evidence type="ECO:0000256" key="2">
    <source>
        <dbReference type="ARBA" id="ARBA00022692"/>
    </source>
</evidence>
<dbReference type="AlphaFoldDB" id="A0A9W9ZGM9"/>
<feature type="compositionally biased region" description="Pro residues" evidence="6">
    <location>
        <begin position="188"/>
        <end position="205"/>
    </location>
</feature>
<proteinExistence type="predicted"/>
<organism evidence="8 9">
    <name type="scientific">Desmophyllum pertusum</name>
    <dbReference type="NCBI Taxonomy" id="174260"/>
    <lineage>
        <taxon>Eukaryota</taxon>
        <taxon>Metazoa</taxon>
        <taxon>Cnidaria</taxon>
        <taxon>Anthozoa</taxon>
        <taxon>Hexacorallia</taxon>
        <taxon>Scleractinia</taxon>
        <taxon>Caryophylliina</taxon>
        <taxon>Caryophylliidae</taxon>
        <taxon>Desmophyllum</taxon>
    </lineage>
</organism>
<dbReference type="Pfam" id="PF00092">
    <property type="entry name" value="VWA"/>
    <property type="match status" value="1"/>
</dbReference>
<sequence length="1024" mass="113362">MIYIGQKSLNLTAKRKPGGDHRQEPTPSPAVIIPTIPSTVSPTLPPKQQGCAVNYTKLGCFKDDRKKPRPLPELLFTDRDSRSRISSGYTIDWNNWDTYIIDLVCRCAKAANAKKYTYFSLQYFGECWSGPDAGETYNRAGSSDKCVTKGHDKCNPSDKQECVGDLNVNFVYGIGVVVVPPIPIIHPPTPPPSPTPKVTPEPTPSPSASTPIVPSTVSPTPPPGQQGCAVNYTKLGCFKDDRKKPRPLPKLLFTDRDSRSRISSGYTIDWNNWDTYMIDLVCRCAKAANAKKYTYFSLQYFGECWSGPDAGETYNRAGSSDKCVTKGYDKCNPSDKQECVGDLNVNFVYGIGVVVVPPIPIIHPLTPTPPPSPTPKVTPACDQALDIGVIIDSSDSIMLDDYNLCLQFVADLVKYFKVSKQGTHFGAIIFSTTPELQFSFADKQFYKTKRLRKKIKSFAYLGEGTRTDLALTLANMELFSEQGGDRVDKPDILIVITDGRTHPVLSQPYSEVLQPLQAKNVRVMAVGVGLGVDRKELLAIAMNDENHVLMVNQYKDLVKILNVLLKESCQAPTAVPPAITAILPPSPIKATNLAKCNIEYQKLGCFVDKKANNLALSEKILSNQVDFDKWSVWLPDFVCRCANLAYNKNYNVFGVHSYGECWSGKTAEVRYNIYGAAEQCIDTHQQPCAVNSVGECAGDQNSNYVYRIVISPGSQIEPSPVPTTTESQAQLQENCPADFIKKGCFNDLQNPRPLPQLMFTDLDNSTANFSGFPVDWGSWNGYLDDVACRCAQVSKAKGFNYFGIENFGECWSGESADKTYNKDGSSEFCITKEFAKCDTKDKNACCGNKTTTFIYSIQEDYENQQEEACFAQFENVGCFADKQILPRPIPELMFTDMNNSSLKYSGREAQLGELDTYLGDVLCRCAEQAQELGYQYFGVQNHGECYSGPNVGQTYSKDGSSNNCITRDFQTCPAIKPGKDAQEDCVGVQGSNYVYRVISIEDEMKKDAEKVHLRKHIITNKHGG</sequence>
<dbReference type="OrthoDB" id="5980143at2759"/>
<dbReference type="SMART" id="SM00327">
    <property type="entry name" value="VWA"/>
    <property type="match status" value="1"/>
</dbReference>
<evidence type="ECO:0000256" key="1">
    <source>
        <dbReference type="ARBA" id="ARBA00004167"/>
    </source>
</evidence>
<evidence type="ECO:0000256" key="4">
    <source>
        <dbReference type="ARBA" id="ARBA00022989"/>
    </source>
</evidence>
<accession>A0A9W9ZGM9</accession>
<evidence type="ECO:0000259" key="7">
    <source>
        <dbReference type="PROSITE" id="PS50234"/>
    </source>
</evidence>
<feature type="region of interest" description="Disordered" evidence="6">
    <location>
        <begin position="1"/>
        <end position="28"/>
    </location>
</feature>
<feature type="domain" description="VWFA" evidence="7">
    <location>
        <begin position="386"/>
        <end position="564"/>
    </location>
</feature>
<dbReference type="SUPFAM" id="SSF53300">
    <property type="entry name" value="vWA-like"/>
    <property type="match status" value="1"/>
</dbReference>
<reference evidence="8" key="1">
    <citation type="submission" date="2023-01" db="EMBL/GenBank/DDBJ databases">
        <title>Genome assembly of the deep-sea coral Lophelia pertusa.</title>
        <authorList>
            <person name="Herrera S."/>
            <person name="Cordes E."/>
        </authorList>
    </citation>
    <scope>NUCLEOTIDE SEQUENCE</scope>
    <source>
        <strain evidence="8">USNM1676648</strain>
        <tissue evidence="8">Polyp</tissue>
    </source>
</reference>
<keyword evidence="4" id="KW-1133">Transmembrane helix</keyword>
<dbReference type="PRINTS" id="PR00453">
    <property type="entry name" value="VWFADOMAIN"/>
</dbReference>